<dbReference type="PANTHER" id="PTHR13696">
    <property type="entry name" value="P-LOOP CONTAINING NUCLEOSIDE TRIPHOSPHATE HYDROLASE"/>
    <property type="match status" value="1"/>
</dbReference>
<dbReference type="InterPro" id="IPR027417">
    <property type="entry name" value="P-loop_NTPase"/>
</dbReference>
<sequence>MNYSEIKDKIEQNMSAAHVKIEDLRIQQDQYMGWRIVVISSDFAGKAQSERQKIVLDGLESLTIQWLDLLTPQEQKWAGSLPLDAPLDLPLWPEALARRSHPETVMFASDLEDDLERPIIATFYSLRGGVGRSTALAYTARILANHGRTVLCVDMDLEAPGLAALFGKENEIQPEQGLIFSLLSLDQGEHPDLQNQIIRISETEELYCLPAGLPNANYARLLNFIDPEAWYREDRNPLRDLIKILSTELSFKPDVILLDARTGITPLNGPLLFDLADLAIIVFFPHPQTQIGTGALVQALLASRNRRTDPKLTPDPRFIVSPVPASQAPEVIERYHHRSLDWINNWLKSLSDQRLGLEPIMESEITHFIPYRETIATSDKILETPEYWRDFEPVAEWIEGLLPMASEQPLPVNLSQYKAKILQDLEFSASSAEYQSNLLETFVETDLVERAMQPNIPLVLGRKGTGKTAIFRRLLEDDQQHSIVILAPNPLKNNRLWVFTAESSKVIDQQLKKYQKSWREFWLIQMCLACYLSWEGEKPQPNEDLGDLLSTPLNTELDLSNWIESFLQKPKCGILMKDWLMRFDRAASDRTFLLIDGLDTGFGSGKPEQALRTKSIADLLSLINDLEHDLTHFKFKVMLREDIWRRLQFENKSHFFGRSVTLQWSESVDFFKVIVKTALQANTFKTLVQSIQGQQGQGRFLFHGDDSNLTEQQVRNIWNVLVGERMRGGKSAFTRNWVWKRIADGSNNHSPRALLQLFKQGQEWEMRENEKKFYGKTVIRPKALIASLEEVSKQTLDALINEEFPDLTNLVDQLRKIGRSPFKASEVENLKDELNLAMEVGLLSIYEGTNDEVERYKVPDLYLSGIGMTRKGQA</sequence>
<dbReference type="SUPFAM" id="SSF82657">
    <property type="entry name" value="BolA-like"/>
    <property type="match status" value="1"/>
</dbReference>
<gene>
    <name evidence="2" type="ORF">ARTHRO_10315</name>
</gene>
<evidence type="ECO:0000313" key="3">
    <source>
        <dbReference type="Proteomes" id="UP000032946"/>
    </source>
</evidence>
<keyword evidence="3" id="KW-1185">Reference proteome</keyword>
<dbReference type="AlphaFoldDB" id="A0A9P1NXI7"/>
<reference evidence="2 3" key="1">
    <citation type="submission" date="2014-02" db="EMBL/GenBank/DDBJ databases">
        <authorList>
            <person name="Genoscope - CEA"/>
        </authorList>
    </citation>
    <scope>NUCLEOTIDE SEQUENCE [LARGE SCALE GENOMIC DNA]</scope>
    <source>
        <strain evidence="2 3">PCC 8005</strain>
    </source>
</reference>
<dbReference type="InterPro" id="IPR050678">
    <property type="entry name" value="DNA_Partitioning_ATPase"/>
</dbReference>
<evidence type="ECO:0000313" key="2">
    <source>
        <dbReference type="EMBL" id="CDM92642.1"/>
    </source>
</evidence>
<dbReference type="Proteomes" id="UP000032946">
    <property type="component" value="Chromosome"/>
</dbReference>
<proteinExistence type="predicted"/>
<dbReference type="Gene3D" id="3.30.300.90">
    <property type="entry name" value="BolA-like"/>
    <property type="match status" value="1"/>
</dbReference>
<dbReference type="InterPro" id="IPR002586">
    <property type="entry name" value="CobQ/CobB/MinD/ParA_Nub-bd_dom"/>
</dbReference>
<dbReference type="SUPFAM" id="SSF52540">
    <property type="entry name" value="P-loop containing nucleoside triphosphate hydrolases"/>
    <property type="match status" value="2"/>
</dbReference>
<feature type="domain" description="CobQ/CobB/MinD/ParA nucleotide binding" evidence="1">
    <location>
        <begin position="124"/>
        <end position="261"/>
    </location>
</feature>
<accession>A0A9P1NXI7</accession>
<dbReference type="PANTHER" id="PTHR13696:SF52">
    <property type="entry name" value="PARA FAMILY PROTEIN CT_582"/>
    <property type="match status" value="1"/>
</dbReference>
<protein>
    <recommendedName>
        <fullName evidence="1">CobQ/CobB/MinD/ParA nucleotide binding domain-containing protein</fullName>
    </recommendedName>
</protein>
<dbReference type="Gene3D" id="3.40.50.300">
    <property type="entry name" value="P-loop containing nucleotide triphosphate hydrolases"/>
    <property type="match status" value="1"/>
</dbReference>
<dbReference type="RefSeq" id="WP_008056516.1">
    <property type="nucleotide sequence ID" value="NZ_FO818640.1"/>
</dbReference>
<name>A0A9P1NXI7_9CYAN</name>
<dbReference type="Pfam" id="PF01656">
    <property type="entry name" value="CbiA"/>
    <property type="match status" value="1"/>
</dbReference>
<dbReference type="NCBIfam" id="NF047398">
    <property type="entry name" value="AAA_KGGVGR"/>
    <property type="match status" value="1"/>
</dbReference>
<dbReference type="InterPro" id="IPR059206">
    <property type="entry name" value="Sll1717-like"/>
</dbReference>
<dbReference type="EMBL" id="FO818640">
    <property type="protein sequence ID" value="CDM92642.1"/>
    <property type="molecule type" value="Genomic_DNA"/>
</dbReference>
<dbReference type="InterPro" id="IPR036065">
    <property type="entry name" value="BolA-like_sf"/>
</dbReference>
<organism evidence="2 3">
    <name type="scientific">Limnospira indica PCC 8005</name>
    <dbReference type="NCBI Taxonomy" id="376219"/>
    <lineage>
        <taxon>Bacteria</taxon>
        <taxon>Bacillati</taxon>
        <taxon>Cyanobacteriota</taxon>
        <taxon>Cyanophyceae</taxon>
        <taxon>Oscillatoriophycideae</taxon>
        <taxon>Oscillatoriales</taxon>
        <taxon>Sirenicapillariaceae</taxon>
        <taxon>Limnospira</taxon>
    </lineage>
</organism>
<dbReference type="NCBIfam" id="NF047389">
    <property type="entry name" value="ATPase_Sll1717"/>
    <property type="match status" value="1"/>
</dbReference>
<evidence type="ECO:0000259" key="1">
    <source>
        <dbReference type="Pfam" id="PF01656"/>
    </source>
</evidence>